<dbReference type="Pfam" id="PF01128">
    <property type="entry name" value="IspD"/>
    <property type="match status" value="1"/>
</dbReference>
<dbReference type="InterPro" id="IPR018294">
    <property type="entry name" value="ISPD_synthase_CS"/>
</dbReference>
<dbReference type="GO" id="GO:0005829">
    <property type="term" value="C:cytosol"/>
    <property type="evidence" value="ECO:0007669"/>
    <property type="project" value="TreeGrafter"/>
</dbReference>
<dbReference type="PROSITE" id="PS01295">
    <property type="entry name" value="ISPD"/>
    <property type="match status" value="1"/>
</dbReference>
<dbReference type="EMBL" id="MT799689">
    <property type="protein sequence ID" value="QOW37917.1"/>
    <property type="molecule type" value="Genomic_DNA"/>
</dbReference>
<reference evidence="3" key="1">
    <citation type="journal article" date="2020" name="FEMS Microbiol. Lett.">
        <title>Screening for texturing Leuconostoc and genomics behind polysaccharide production.</title>
        <authorList>
            <person name="Poulsen V.K."/>
            <person name="Koza A."/>
            <person name="Al-Nakeeb K."/>
            <person name="Oeregaard G."/>
        </authorList>
    </citation>
    <scope>NUCLEOTIDE SEQUENCE</scope>
    <source>
        <strain evidence="3">Ln3</strain>
    </source>
</reference>
<dbReference type="SUPFAM" id="SSF53448">
    <property type="entry name" value="Nucleotide-diphospho-sugar transferases"/>
    <property type="match status" value="1"/>
</dbReference>
<proteinExistence type="predicted"/>
<keyword evidence="1 3" id="KW-0808">Transferase</keyword>
<name>A0A7S6VFK7_LEUME</name>
<dbReference type="Gene3D" id="3.90.550.10">
    <property type="entry name" value="Spore Coat Polysaccharide Biosynthesis Protein SpsA, Chain A"/>
    <property type="match status" value="1"/>
</dbReference>
<sequence length="241" mass="27195">MMKYDNVVLIFAGGVGSRMNNGSLPKQFLEVENKPIIIHTLEIFEKSQYIDGIFISITPGWKNFLDELTKKYNLQKVVKIVEGGETSQISQFNALKVMAEFVNDQTTVLIHDGVRPLIDNEVIKNNINSVTKNGNAITVKKAIETVITVTNDNQVDQVLNRDDYRMAVAPQSYHYKDIFSAHSKAAESGKVDFVDSAQLMQSFGTKLFYVDGTTNNIKITTPIDYYIFKGILEARRVNQIF</sequence>
<dbReference type="PANTHER" id="PTHR43015">
    <property type="entry name" value="D-RIBITOL-5-PHOSPHATE CYTIDYLYLTRANSFERASE"/>
    <property type="match status" value="1"/>
</dbReference>
<evidence type="ECO:0000256" key="1">
    <source>
        <dbReference type="ARBA" id="ARBA00022679"/>
    </source>
</evidence>
<organism evidence="3">
    <name type="scientific">Leuconostoc mesenteroides</name>
    <dbReference type="NCBI Taxonomy" id="1245"/>
    <lineage>
        <taxon>Bacteria</taxon>
        <taxon>Bacillati</taxon>
        <taxon>Bacillota</taxon>
        <taxon>Bacilli</taxon>
        <taxon>Lactobacillales</taxon>
        <taxon>Lactobacillaceae</taxon>
        <taxon>Leuconostoc</taxon>
    </lineage>
</organism>
<dbReference type="GO" id="GO:0070567">
    <property type="term" value="F:cytidylyltransferase activity"/>
    <property type="evidence" value="ECO:0007669"/>
    <property type="project" value="InterPro"/>
</dbReference>
<accession>A0A7S6VFK7</accession>
<dbReference type="InterPro" id="IPR029044">
    <property type="entry name" value="Nucleotide-diphossugar_trans"/>
</dbReference>
<dbReference type="AlphaFoldDB" id="A0A7S6VFK7"/>
<dbReference type="PANTHER" id="PTHR43015:SF1">
    <property type="entry name" value="D-RIBITOL-5-PHOSPHATE CYTIDYLYLTRANSFERASE"/>
    <property type="match status" value="1"/>
</dbReference>
<dbReference type="InterPro" id="IPR034683">
    <property type="entry name" value="IspD/TarI"/>
</dbReference>
<protein>
    <submittedName>
        <fullName evidence="3">2-C-methyl-D-erythritol 4-phosphate cytidylyltransferase</fullName>
    </submittedName>
</protein>
<dbReference type="GO" id="GO:0008299">
    <property type="term" value="P:isoprenoid biosynthetic process"/>
    <property type="evidence" value="ECO:0007669"/>
    <property type="project" value="InterPro"/>
</dbReference>
<evidence type="ECO:0000313" key="3">
    <source>
        <dbReference type="EMBL" id="QOW37917.1"/>
    </source>
</evidence>
<keyword evidence="2 3" id="KW-0548">Nucleotidyltransferase</keyword>
<evidence type="ECO:0000256" key="2">
    <source>
        <dbReference type="ARBA" id="ARBA00022695"/>
    </source>
</evidence>
<dbReference type="CDD" id="cd02516">
    <property type="entry name" value="CDP-ME_synthetase"/>
    <property type="match status" value="1"/>
</dbReference>